<proteinExistence type="predicted"/>
<keyword evidence="1" id="KW-1133">Transmembrane helix</keyword>
<dbReference type="KEGG" id="fap:GR316_02590"/>
<protein>
    <submittedName>
        <fullName evidence="2">Uncharacterized protein</fullName>
    </submittedName>
</protein>
<dbReference type="EMBL" id="CP047289">
    <property type="protein sequence ID" value="QUS35258.1"/>
    <property type="molecule type" value="Genomic_DNA"/>
</dbReference>
<evidence type="ECO:0000256" key="1">
    <source>
        <dbReference type="SAM" id="Phobius"/>
    </source>
</evidence>
<keyword evidence="1" id="KW-0812">Transmembrane</keyword>
<reference evidence="2" key="1">
    <citation type="submission" date="2020-01" db="EMBL/GenBank/DDBJ databases">
        <authorList>
            <person name="Yang Y."/>
            <person name="Kwon Y.M."/>
        </authorList>
    </citation>
    <scope>NUCLEOTIDE SEQUENCE</scope>
    <source>
        <strain evidence="2">PG104</strain>
    </source>
</reference>
<feature type="transmembrane region" description="Helical" evidence="1">
    <location>
        <begin position="6"/>
        <end position="31"/>
    </location>
</feature>
<dbReference type="Proteomes" id="UP000679284">
    <property type="component" value="Chromosome"/>
</dbReference>
<evidence type="ECO:0000313" key="3">
    <source>
        <dbReference type="Proteomes" id="UP000679284"/>
    </source>
</evidence>
<dbReference type="RefSeq" id="WP_211784503.1">
    <property type="nucleotide sequence ID" value="NZ_CP047289.1"/>
</dbReference>
<dbReference type="AlphaFoldDB" id="A0A8J8MS25"/>
<sequence>METLLHYAPLLSAALGGVTALIWVVYLNAFLSSYHRQSRPSILITSGAGRGMDAHCFVTNLGLEPIYLLDLILDLTDEDGNTTRAVIPERNEKLKEALDDSADPRLITNLGPLGSGEAKQLGRFSTLVSRACDEYPELDPNTKFTCLELTVVAVTASRAALHGAKRCYVLCEKDERQPRMRPTTIKAEQIDNWFGRRALARQLRQEISARDAR</sequence>
<accession>A0A8J8MS25</accession>
<evidence type="ECO:0000313" key="2">
    <source>
        <dbReference type="EMBL" id="QUS35258.1"/>
    </source>
</evidence>
<name>A0A8J8MS25_9RHOB</name>
<keyword evidence="3" id="KW-1185">Reference proteome</keyword>
<organism evidence="2 3">
    <name type="scientific">Falsirhodobacter algicola</name>
    <dbReference type="NCBI Taxonomy" id="2692330"/>
    <lineage>
        <taxon>Bacteria</taxon>
        <taxon>Pseudomonadati</taxon>
        <taxon>Pseudomonadota</taxon>
        <taxon>Alphaproteobacteria</taxon>
        <taxon>Rhodobacterales</taxon>
        <taxon>Paracoccaceae</taxon>
        <taxon>Falsirhodobacter</taxon>
    </lineage>
</organism>
<gene>
    <name evidence="2" type="ORF">GR316_02590</name>
</gene>
<keyword evidence="1" id="KW-0472">Membrane</keyword>